<proteinExistence type="predicted"/>
<sequence length="1090" mass="110478">MLHYHFFSDRRGKVILKSSVCAGAMLLALAATPKADAACTVTPSSTDAGNGVITVPVGGVVDCASGSATTASFDGRDGSGKTIGFGVILRSGATLTAPPPIPATGVGPGLGEKQLAPIFVGSDGNAGAVSLSPGATIEATGDKNQGIVAVGNNVIIANGGTITAFAEAIQGQTPGNRASNILVRNAGEIVSIGRQGDSTIKLGDDGRLINTGRILRQTTVGTTTSTGKTLVEAIQMDGGVLTNEGIISLDVTGTQNTGTAVNLFGGATVENSGTINATVPGGVLGSAITLGAGGGTVNNAATGVIDGRNVASAIDGTLSAGTIDNAGQILGSTATGFAIDGGTSTDDFKLIWRPGSVVEGEVRVTATTSRPSTPADVGLDPNDPADQAFFDSVCGPGGSAAPCTTSQKTLPQQATVEFAIDGPVTIDPAVTQFTGINTFVVNGNGILNLSQDLQAVDAPVDTSTGNVPAGDFGGNLTFNTMGAGSRIEYSGAISDAADGSNPGNVVKQGPGTLELNGNSTFSGSLSLEDGTTVVNGTLTPSFTSVQSAATLAGTGTTRNLTVNGGTVAPGNSIGTLNITGDADFTSGGTLRAEVDPNAAQNADLLAVSGGLTGTDAMTIEVQPVQTGLSAQDYVAGNNYTVVTAASIDGNAPTLVEGGNLPAIVSPFIVGTPTTSGQIDIGFQQLNPTQLGNKALGQTGSPNHASFTTAIGTAAQQNPNTALTSGAVLGSTITNLNNNQLAQLNSVHGEAYSSYLTVGLEQLDLVSKLILDRASGERANSWGGTVPGFGQGPEVSQGLSAPLTIQDTNSSRLWFDAVYVTGQVDGDNGLGNFDYDLSAFLFGGDIYEDGPVTAGLYAGFGNIEMDEHDVIDQDFDGDTYHIGAYGSYFANNGWTFSGVIGYSYTDNDTSRDNDDVGGFTGGEAEASFDSQGVFAGVRANTQYKLANGLTLTPLFDAVYAYVDQDEVTETGGGDFNYTINDADAEAFITSVGLNATHEFQSGSTRMAATGFARYHYDWIAASDDENEVTVSSPIFGSFDQFGQNRGKQAVTLGLGLAAQVADNVQIAANYGYTWNSNGEEQGFGAFLTARW</sequence>
<dbReference type="InterPro" id="IPR011050">
    <property type="entry name" value="Pectin_lyase_fold/virulence"/>
</dbReference>
<keyword evidence="4" id="KW-0378">Hydrolase</keyword>
<protein>
    <submittedName>
        <fullName evidence="4">Extracellular serine protease</fullName>
        <ecNumber evidence="4">3.4.21.-</ecNumber>
    </submittedName>
</protein>
<feature type="domain" description="Autotransporter" evidence="3">
    <location>
        <begin position="805"/>
        <end position="1090"/>
    </location>
</feature>
<dbReference type="GO" id="GO:0006508">
    <property type="term" value="P:proteolysis"/>
    <property type="evidence" value="ECO:0007669"/>
    <property type="project" value="UniProtKB-KW"/>
</dbReference>
<dbReference type="InterPro" id="IPR006315">
    <property type="entry name" value="OM_autotransptr_brl_dom"/>
</dbReference>
<evidence type="ECO:0000256" key="1">
    <source>
        <dbReference type="ARBA" id="ARBA00022729"/>
    </source>
</evidence>
<dbReference type="NCBIfam" id="TIGR02601">
    <property type="entry name" value="autotrns_rpt"/>
    <property type="match status" value="1"/>
</dbReference>
<feature type="signal peptide" evidence="2">
    <location>
        <begin position="1"/>
        <end position="37"/>
    </location>
</feature>
<dbReference type="InterPro" id="IPR013425">
    <property type="entry name" value="Autotrns_rpt"/>
</dbReference>
<dbReference type="GeneID" id="55494311"/>
<dbReference type="PROSITE" id="PS51208">
    <property type="entry name" value="AUTOTRANSPORTER"/>
    <property type="match status" value="1"/>
</dbReference>
<dbReference type="EMBL" id="CYPU01000049">
    <property type="protein sequence ID" value="CUH48954.1"/>
    <property type="molecule type" value="Genomic_DNA"/>
</dbReference>
<dbReference type="Pfam" id="PF03797">
    <property type="entry name" value="Autotransporter"/>
    <property type="match status" value="1"/>
</dbReference>
<keyword evidence="4" id="KW-0645">Protease</keyword>
<evidence type="ECO:0000313" key="5">
    <source>
        <dbReference type="Proteomes" id="UP000050783"/>
    </source>
</evidence>
<dbReference type="OrthoDB" id="544052at2"/>
<dbReference type="SMART" id="SM00869">
    <property type="entry name" value="Autotransporter"/>
    <property type="match status" value="1"/>
</dbReference>
<keyword evidence="1 2" id="KW-0732">Signal</keyword>
<reference evidence="4 5" key="1">
    <citation type="submission" date="2015-09" db="EMBL/GenBank/DDBJ databases">
        <authorList>
            <consortium name="Swine Surveillance"/>
        </authorList>
    </citation>
    <scope>NUCLEOTIDE SEQUENCE [LARGE SCALE GENOMIC DNA]</scope>
    <source>
        <strain evidence="4 5">CECT 4292</strain>
    </source>
</reference>
<dbReference type="GO" id="GO:0008233">
    <property type="term" value="F:peptidase activity"/>
    <property type="evidence" value="ECO:0007669"/>
    <property type="project" value="UniProtKB-KW"/>
</dbReference>
<evidence type="ECO:0000313" key="4">
    <source>
        <dbReference type="EMBL" id="CUH48954.1"/>
    </source>
</evidence>
<dbReference type="SUPFAM" id="SSF103515">
    <property type="entry name" value="Autotransporter"/>
    <property type="match status" value="1"/>
</dbReference>
<feature type="chain" id="PRO_5006061518" evidence="2">
    <location>
        <begin position="38"/>
        <end position="1090"/>
    </location>
</feature>
<dbReference type="Gene3D" id="2.40.128.130">
    <property type="entry name" value="Autotransporter beta-domain"/>
    <property type="match status" value="1"/>
</dbReference>
<accession>A0A0P1EFP0</accession>
<organism evidence="4 5">
    <name type="scientific">Ruegeria atlantica</name>
    <dbReference type="NCBI Taxonomy" id="81569"/>
    <lineage>
        <taxon>Bacteria</taxon>
        <taxon>Pseudomonadati</taxon>
        <taxon>Pseudomonadota</taxon>
        <taxon>Alphaproteobacteria</taxon>
        <taxon>Rhodobacterales</taxon>
        <taxon>Roseobacteraceae</taxon>
        <taxon>Ruegeria</taxon>
    </lineage>
</organism>
<dbReference type="GO" id="GO:0019867">
    <property type="term" value="C:outer membrane"/>
    <property type="evidence" value="ECO:0007669"/>
    <property type="project" value="InterPro"/>
</dbReference>
<dbReference type="SUPFAM" id="SSF51126">
    <property type="entry name" value="Pectin lyase-like"/>
    <property type="match status" value="1"/>
</dbReference>
<dbReference type="EC" id="3.4.21.-" evidence="4"/>
<dbReference type="InterPro" id="IPR036709">
    <property type="entry name" value="Autotransporte_beta_dom_sf"/>
</dbReference>
<dbReference type="AlphaFoldDB" id="A0A0P1EFP0"/>
<dbReference type="NCBIfam" id="TIGR01414">
    <property type="entry name" value="autotrans_barl"/>
    <property type="match status" value="1"/>
</dbReference>
<dbReference type="RefSeq" id="WP_082637143.1">
    <property type="nucleotide sequence ID" value="NZ_CYPU01000049.1"/>
</dbReference>
<name>A0A0P1EFP0_9RHOB</name>
<gene>
    <name evidence="4" type="ORF">RUA4292_03145</name>
</gene>
<evidence type="ECO:0000259" key="3">
    <source>
        <dbReference type="PROSITE" id="PS51208"/>
    </source>
</evidence>
<dbReference type="InterPro" id="IPR005546">
    <property type="entry name" value="Autotransporte_beta"/>
</dbReference>
<dbReference type="Proteomes" id="UP000050783">
    <property type="component" value="Unassembled WGS sequence"/>
</dbReference>
<evidence type="ECO:0000256" key="2">
    <source>
        <dbReference type="SAM" id="SignalP"/>
    </source>
</evidence>